<dbReference type="InterPro" id="IPR041078">
    <property type="entry name" value="Plavaka"/>
</dbReference>
<evidence type="ECO:0000313" key="2">
    <source>
        <dbReference type="EMBL" id="EDR00760.1"/>
    </source>
</evidence>
<feature type="compositionally biased region" description="Polar residues" evidence="1">
    <location>
        <begin position="795"/>
        <end position="815"/>
    </location>
</feature>
<dbReference type="KEGG" id="lbc:LACBIDRAFT_312986"/>
<dbReference type="GeneID" id="6084184"/>
<reference evidence="2 3" key="1">
    <citation type="journal article" date="2008" name="Nature">
        <title>The genome of Laccaria bicolor provides insights into mycorrhizal symbiosis.</title>
        <authorList>
            <person name="Martin F."/>
            <person name="Aerts A."/>
            <person name="Ahren D."/>
            <person name="Brun A."/>
            <person name="Danchin E.G.J."/>
            <person name="Duchaussoy F."/>
            <person name="Gibon J."/>
            <person name="Kohler A."/>
            <person name="Lindquist E."/>
            <person name="Pereda V."/>
            <person name="Salamov A."/>
            <person name="Shapiro H.J."/>
            <person name="Wuyts J."/>
            <person name="Blaudez D."/>
            <person name="Buee M."/>
            <person name="Brokstein P."/>
            <person name="Canbaeck B."/>
            <person name="Cohen D."/>
            <person name="Courty P.E."/>
            <person name="Coutinho P.M."/>
            <person name="Delaruelle C."/>
            <person name="Detter J.C."/>
            <person name="Deveau A."/>
            <person name="DiFazio S."/>
            <person name="Duplessis S."/>
            <person name="Fraissinet-Tachet L."/>
            <person name="Lucic E."/>
            <person name="Frey-Klett P."/>
            <person name="Fourrey C."/>
            <person name="Feussner I."/>
            <person name="Gay G."/>
            <person name="Grimwood J."/>
            <person name="Hoegger P.J."/>
            <person name="Jain P."/>
            <person name="Kilaru S."/>
            <person name="Labbe J."/>
            <person name="Lin Y.C."/>
            <person name="Legue V."/>
            <person name="Le Tacon F."/>
            <person name="Marmeisse R."/>
            <person name="Melayah D."/>
            <person name="Montanini B."/>
            <person name="Muratet M."/>
            <person name="Nehls U."/>
            <person name="Niculita-Hirzel H."/>
            <person name="Oudot-Le Secq M.P."/>
            <person name="Peter M."/>
            <person name="Quesneville H."/>
            <person name="Rajashekar B."/>
            <person name="Reich M."/>
            <person name="Rouhier N."/>
            <person name="Schmutz J."/>
            <person name="Yin T."/>
            <person name="Chalot M."/>
            <person name="Henrissat B."/>
            <person name="Kuees U."/>
            <person name="Lucas S."/>
            <person name="Van de Peer Y."/>
            <person name="Podila G.K."/>
            <person name="Polle A."/>
            <person name="Pukkila P.J."/>
            <person name="Richardson P.M."/>
            <person name="Rouze P."/>
            <person name="Sanders I.R."/>
            <person name="Stajich J.E."/>
            <person name="Tunlid A."/>
            <person name="Tuskan G."/>
            <person name="Grigoriev I.V."/>
        </authorList>
    </citation>
    <scope>NUCLEOTIDE SEQUENCE [LARGE SCALE GENOMIC DNA]</scope>
    <source>
        <strain evidence="3">S238N-H82 / ATCC MYA-4686</strain>
    </source>
</reference>
<feature type="region of interest" description="Disordered" evidence="1">
    <location>
        <begin position="396"/>
        <end position="443"/>
    </location>
</feature>
<dbReference type="Proteomes" id="UP000001194">
    <property type="component" value="Unassembled WGS sequence"/>
</dbReference>
<dbReference type="OrthoDB" id="2687259at2759"/>
<keyword evidence="3" id="KW-1185">Reference proteome</keyword>
<feature type="compositionally biased region" description="Polar residues" evidence="1">
    <location>
        <begin position="397"/>
        <end position="433"/>
    </location>
</feature>
<dbReference type="HOGENOM" id="CLU_002498_0_1_1"/>
<evidence type="ECO:0000256" key="1">
    <source>
        <dbReference type="SAM" id="MobiDB-lite"/>
    </source>
</evidence>
<dbReference type="EMBL" id="DS547146">
    <property type="protein sequence ID" value="EDR00760.1"/>
    <property type="molecule type" value="Genomic_DNA"/>
</dbReference>
<dbReference type="Pfam" id="PF18759">
    <property type="entry name" value="Plavaka"/>
    <property type="match status" value="1"/>
</dbReference>
<dbReference type="InParanoid" id="B0DXA4"/>
<feature type="region of interest" description="Disordered" evidence="1">
    <location>
        <begin position="372"/>
        <end position="391"/>
    </location>
</feature>
<dbReference type="RefSeq" id="XP_001888552.1">
    <property type="nucleotide sequence ID" value="XM_001888517.1"/>
</dbReference>
<feature type="region of interest" description="Disordered" evidence="1">
    <location>
        <begin position="795"/>
        <end position="828"/>
    </location>
</feature>
<dbReference type="STRING" id="486041.B0DXA4"/>
<protein>
    <submittedName>
        <fullName evidence="2">Predicted protein</fullName>
    </submittedName>
</protein>
<accession>B0DXA4</accession>
<organism evidence="3">
    <name type="scientific">Laccaria bicolor (strain S238N-H82 / ATCC MYA-4686)</name>
    <name type="common">Bicoloured deceiver</name>
    <name type="synonym">Laccaria laccata var. bicolor</name>
    <dbReference type="NCBI Taxonomy" id="486041"/>
    <lineage>
        <taxon>Eukaryota</taxon>
        <taxon>Fungi</taxon>
        <taxon>Dikarya</taxon>
        <taxon>Basidiomycota</taxon>
        <taxon>Agaricomycotina</taxon>
        <taxon>Agaricomycetes</taxon>
        <taxon>Agaricomycetidae</taxon>
        <taxon>Agaricales</taxon>
        <taxon>Agaricineae</taxon>
        <taxon>Hydnangiaceae</taxon>
        <taxon>Laccaria</taxon>
    </lineage>
</organism>
<evidence type="ECO:0000313" key="3">
    <source>
        <dbReference type="Proteomes" id="UP000001194"/>
    </source>
</evidence>
<dbReference type="AlphaFoldDB" id="B0DXA4"/>
<name>B0DXA4_LACBS</name>
<gene>
    <name evidence="2" type="ORF">LACBIDRAFT_312986</name>
</gene>
<sequence>MYSSDTTHLMSFGSAYLWALYVYFGNESKYRRCKPSCNLCHHVAYFQKLPPEFKDFAGQHFGVKGASKPFMAHCQHEFLHAQWKILLDDEFMDAYENGIVIMCCDGIARCFYLRIFSYAADYPEKVLLTTIRNMGGRPCPRCLIPKGLIHQVGTECDKVQRKLSVCTNDKVYQEKIREAQALIYENNWAVESAPVQRILKPHSLVPTLNAFSRFSHLLFNFFEIFHIDFMHEVELGVWRALFLHLLQILDTIAGATDILDFRFRATPTFGRDSICRFSSNISELKKLGARDYENLLQCSIPVFDGLLPEPHNSLLLDLLFIFAHWHGLAKLRQHTDLTLGILESTTSALGQALRDFQEKLCPAFDTKELKQEAAARQHQQAKKASAPVNKSALAGAATSNDTNINTATVEPHTTQGALSLTDSADGSTTSRKATQAKLPPGRRKKTLNLNTYKAHALGDYVEMIRRYGTTDSYSTEPSELEHRNPKSRYKHMSRKKFIKQLTEIERRQARLRRIRQKLNAREVSGPRSDAADSFPGSSSCRYHIGRTQNNPVNIGLFLSENCFDPAVQGFMTKLNTHLLPRVQERLEELRNLQGETSASKPPNVGLYEHTKQLALNSIIIKDNHVINPGTSHRDVMLLSDPLAGNDFPTHPFLYARVLGIYHVNVVYSGPGMLNYEAMRFDFLWVRWFQVCTNAATAGWEASHLDRVSFPLVAEIDVFGFINPEHVLRSCYLSPVFSEGKRHLDGCGLSKIAKDGQEWKDYYVNRFADRDMIMRYHWGIGIGHMYAHGHISAAQTPSEPITNSAQVAPNQNNGENWNEMGGRHEDEVG</sequence>
<feature type="compositionally biased region" description="Low complexity" evidence="1">
    <location>
        <begin position="376"/>
        <end position="386"/>
    </location>
</feature>
<proteinExistence type="predicted"/>